<keyword evidence="2" id="KW-1185">Reference proteome</keyword>
<dbReference type="EMBL" id="CAJVQB010075254">
    <property type="protein sequence ID" value="CAG8844260.1"/>
    <property type="molecule type" value="Genomic_DNA"/>
</dbReference>
<organism evidence="1 2">
    <name type="scientific">Gigaspora margarita</name>
    <dbReference type="NCBI Taxonomy" id="4874"/>
    <lineage>
        <taxon>Eukaryota</taxon>
        <taxon>Fungi</taxon>
        <taxon>Fungi incertae sedis</taxon>
        <taxon>Mucoromycota</taxon>
        <taxon>Glomeromycotina</taxon>
        <taxon>Glomeromycetes</taxon>
        <taxon>Diversisporales</taxon>
        <taxon>Gigasporaceae</taxon>
        <taxon>Gigaspora</taxon>
    </lineage>
</organism>
<reference evidence="1 2" key="1">
    <citation type="submission" date="2021-06" db="EMBL/GenBank/DDBJ databases">
        <authorList>
            <person name="Kallberg Y."/>
            <person name="Tangrot J."/>
            <person name="Rosling A."/>
        </authorList>
    </citation>
    <scope>NUCLEOTIDE SEQUENCE [LARGE SCALE GENOMIC DNA]</scope>
    <source>
        <strain evidence="1 2">120-4 pot B 10/14</strain>
    </source>
</reference>
<name>A0ABN7WZ82_GIGMA</name>
<protein>
    <submittedName>
        <fullName evidence="1">34666_t:CDS:1</fullName>
    </submittedName>
</protein>
<gene>
    <name evidence="1" type="ORF">GMARGA_LOCUS36997</name>
</gene>
<sequence length="45" mass="5467">MSEVKIRNRRIPTRYEIKGILEDKLECIRYLQELGIIYKQLDCPE</sequence>
<feature type="non-terminal residue" evidence="1">
    <location>
        <position position="45"/>
    </location>
</feature>
<dbReference type="Proteomes" id="UP000789901">
    <property type="component" value="Unassembled WGS sequence"/>
</dbReference>
<proteinExistence type="predicted"/>
<evidence type="ECO:0000313" key="2">
    <source>
        <dbReference type="Proteomes" id="UP000789901"/>
    </source>
</evidence>
<accession>A0ABN7WZ82</accession>
<evidence type="ECO:0000313" key="1">
    <source>
        <dbReference type="EMBL" id="CAG8844260.1"/>
    </source>
</evidence>
<comment type="caution">
    <text evidence="1">The sequence shown here is derived from an EMBL/GenBank/DDBJ whole genome shotgun (WGS) entry which is preliminary data.</text>
</comment>